<name>A0AAD1U0C3_EUPCR</name>
<dbReference type="Pfam" id="PF00931">
    <property type="entry name" value="NB-ARC"/>
    <property type="match status" value="1"/>
</dbReference>
<sequence>MESTNSENSNSSISSDLLGFQMNTLFAKKLCPKRRNATHNKLRPKTVGVEGIGSSSVNKHKAGVQRSKRKDKEGDSNVFGYDETDFFESLQHDFESNIKEDTGDKSRRINSEMIPKDDLDVGDDEGGFLQPEEDLDGTGRSRQVITDLRQLAEESEDVQKLAPEEDRFSALNQDLSKSSRSFRHKQNSIAKPLRNREDTVRTDIKASEKTKADEGSFEFNPGVIHSLYQKDIDKLHEKSHSNVTVEEVNSIQELFDKLCMAKISTEDDHVIIRSEERPSGVQILKEDLLDGVKDLCGVIEEAKLGESQSVKSPLLEEKPSEAKTANFNFGQLEDMGDMMDDDLCIEDDFDDLEDIAYEPKASCPVEKPAKIENLTISRLRTIHLLEEEEDENSDDVESVIDKKLVKCKSAKVEEEEHDFISKAQSRLDRLSPGDINKMVIELLHERMSYKEKLRIAKGAIVSRDSKISMLKSQSKILPMNMSESNIHLAFLFSSPLVRKRARLENIMQLDYLTEISDIVQVLQGIQFELKYKTDVATVSNLRSTITDLPIVLHFSGHGIQNTLENLGQDYHFSKEKGNILLLENERGMSDYFFQKDLDELLELVHQSKNPFEVVFVSSCYSQFAGEIFLKAKAKHVICIRSGEQIADAASLRFSKVFYETLFVKNFNVCTSFKIAKEEVARVINESEANKFLLLLQDLDDFGSSRNHVCYALSDFKKGKLTSIDTKPIFDSIPANVEGFVGRQQEMYEIINLLSDNRFVSILGPPGIGKTSISRNIGNYLRDRKKFVDGIIYVGLRGCETAYMFLTRLSVMIRSGCSLEDYKKYGLEQIEASDEEVKENPQHDMKYRGFITSILKDRDLLLILDNTEDPLEYDTIRFTSELNYILESCRKVKFLITSRKSINRLGHNMEAPYTLYPLSKDESLKLLISKSPRKIKEQELHELLKSKIPKGCTIAQTMRIKNQRNSDGLPTLLDHPFTELLGGHPQAISLAAPLLEYKSLKELFLAFCGTNVMDALEVTASRKNEITSLRVSLELSITNMANANPKCLSLFSFIGLFPGGIQDDDLTNMWGGPQWITLKDALIRASLLVYRTDNKGHFVYSMLPFMSTRANELLDCDPNVKAEYHAKSCKHFKENCINFFKIKNPSEDQVEKFADMESNIWACIYRALNKKRDIAYEGDFDLTYDSDSDEGDYKDTIEEYKESIGDILKKEMKPRRSVNVDGHQTSDGTSFRVTDDAMDLNFHQNIRMFGTESHHSSSSPSDEEDLVVYYSLNLIKLEKYRDSIRVIIEYMNKKIISPTCKANCLYLLSISTIFEDLKISKQCVMAALKSCRTIPHNRGINVCKMLASRIILKELCNQNSGAESFEPFEKEITGAIQVEFEEQEITSLKHSWEKLSKNNNLQQLMKEIRFELPCEISG</sequence>
<protein>
    <recommendedName>
        <fullName evidence="2">NB-ARC domain-containing protein</fullName>
    </recommendedName>
</protein>
<keyword evidence="4" id="KW-1185">Reference proteome</keyword>
<feature type="compositionally biased region" description="Basic residues" evidence="1">
    <location>
        <begin position="58"/>
        <end position="69"/>
    </location>
</feature>
<gene>
    <name evidence="3" type="ORF">ECRASSUSDP1_LOCUS1141</name>
</gene>
<evidence type="ECO:0000259" key="2">
    <source>
        <dbReference type="Pfam" id="PF00931"/>
    </source>
</evidence>
<organism evidence="3 4">
    <name type="scientific">Euplotes crassus</name>
    <dbReference type="NCBI Taxonomy" id="5936"/>
    <lineage>
        <taxon>Eukaryota</taxon>
        <taxon>Sar</taxon>
        <taxon>Alveolata</taxon>
        <taxon>Ciliophora</taxon>
        <taxon>Intramacronucleata</taxon>
        <taxon>Spirotrichea</taxon>
        <taxon>Hypotrichia</taxon>
        <taxon>Euplotida</taxon>
        <taxon>Euplotidae</taxon>
        <taxon>Moneuplotes</taxon>
    </lineage>
</organism>
<comment type="caution">
    <text evidence="3">The sequence shown here is derived from an EMBL/GenBank/DDBJ whole genome shotgun (WGS) entry which is preliminary data.</text>
</comment>
<dbReference type="InterPro" id="IPR027417">
    <property type="entry name" value="P-loop_NTPase"/>
</dbReference>
<feature type="region of interest" description="Disordered" evidence="1">
    <location>
        <begin position="31"/>
        <end position="78"/>
    </location>
</feature>
<feature type="compositionally biased region" description="Acidic residues" evidence="1">
    <location>
        <begin position="120"/>
        <end position="136"/>
    </location>
</feature>
<dbReference type="EMBL" id="CAMPGE010001079">
    <property type="protein sequence ID" value="CAI2359847.1"/>
    <property type="molecule type" value="Genomic_DNA"/>
</dbReference>
<feature type="region of interest" description="Disordered" evidence="1">
    <location>
        <begin position="95"/>
        <end position="140"/>
    </location>
</feature>
<dbReference type="GO" id="GO:0043531">
    <property type="term" value="F:ADP binding"/>
    <property type="evidence" value="ECO:0007669"/>
    <property type="project" value="InterPro"/>
</dbReference>
<reference evidence="3" key="1">
    <citation type="submission" date="2023-07" db="EMBL/GenBank/DDBJ databases">
        <authorList>
            <consortium name="AG Swart"/>
            <person name="Singh M."/>
            <person name="Singh A."/>
            <person name="Seah K."/>
            <person name="Emmerich C."/>
        </authorList>
    </citation>
    <scope>NUCLEOTIDE SEQUENCE</scope>
    <source>
        <strain evidence="3">DP1</strain>
    </source>
</reference>
<feature type="compositionally biased region" description="Basic residues" evidence="1">
    <location>
        <begin position="31"/>
        <end position="44"/>
    </location>
</feature>
<proteinExistence type="predicted"/>
<dbReference type="Proteomes" id="UP001295684">
    <property type="component" value="Unassembled WGS sequence"/>
</dbReference>
<feature type="compositionally biased region" description="Basic and acidic residues" evidence="1">
    <location>
        <begin position="95"/>
        <end position="119"/>
    </location>
</feature>
<dbReference type="PANTHER" id="PTHR47691:SF3">
    <property type="entry name" value="HTH-TYPE TRANSCRIPTIONAL REGULATOR RV0890C-RELATED"/>
    <property type="match status" value="1"/>
</dbReference>
<feature type="domain" description="NB-ARC" evidence="2">
    <location>
        <begin position="743"/>
        <end position="930"/>
    </location>
</feature>
<dbReference type="SUPFAM" id="SSF52540">
    <property type="entry name" value="P-loop containing nucleoside triphosphate hydrolases"/>
    <property type="match status" value="1"/>
</dbReference>
<evidence type="ECO:0000313" key="3">
    <source>
        <dbReference type="EMBL" id="CAI2359847.1"/>
    </source>
</evidence>
<dbReference type="PANTHER" id="PTHR47691">
    <property type="entry name" value="REGULATOR-RELATED"/>
    <property type="match status" value="1"/>
</dbReference>
<dbReference type="InterPro" id="IPR002182">
    <property type="entry name" value="NB-ARC"/>
</dbReference>
<evidence type="ECO:0000313" key="4">
    <source>
        <dbReference type="Proteomes" id="UP001295684"/>
    </source>
</evidence>
<dbReference type="Gene3D" id="3.40.50.300">
    <property type="entry name" value="P-loop containing nucleotide triphosphate hydrolases"/>
    <property type="match status" value="1"/>
</dbReference>
<evidence type="ECO:0000256" key="1">
    <source>
        <dbReference type="SAM" id="MobiDB-lite"/>
    </source>
</evidence>
<accession>A0AAD1U0C3</accession>